<dbReference type="Pfam" id="PF09365">
    <property type="entry name" value="DUF2461"/>
    <property type="match status" value="1"/>
</dbReference>
<dbReference type="InterPro" id="IPR012808">
    <property type="entry name" value="CHP02453"/>
</dbReference>
<dbReference type="EMBL" id="VFOQ01000001">
    <property type="protein sequence ID" value="TQL61763.1"/>
    <property type="molecule type" value="Genomic_DNA"/>
</dbReference>
<dbReference type="PANTHER" id="PTHR36452">
    <property type="entry name" value="CHROMOSOME 12, WHOLE GENOME SHOTGUN SEQUENCE"/>
    <property type="match status" value="1"/>
</dbReference>
<gene>
    <name evidence="1" type="ORF">FB474_3182</name>
</gene>
<dbReference type="Proteomes" id="UP000319514">
    <property type="component" value="Unassembled WGS sequence"/>
</dbReference>
<dbReference type="OrthoDB" id="9794241at2"/>
<keyword evidence="2" id="KW-1185">Reference proteome</keyword>
<evidence type="ECO:0000313" key="2">
    <source>
        <dbReference type="Proteomes" id="UP000319514"/>
    </source>
</evidence>
<proteinExistence type="predicted"/>
<organism evidence="1 2">
    <name type="scientific">Oryzihumus leptocrescens</name>
    <dbReference type="NCBI Taxonomy" id="297536"/>
    <lineage>
        <taxon>Bacteria</taxon>
        <taxon>Bacillati</taxon>
        <taxon>Actinomycetota</taxon>
        <taxon>Actinomycetes</taxon>
        <taxon>Micrococcales</taxon>
        <taxon>Intrasporangiaceae</taxon>
        <taxon>Oryzihumus</taxon>
    </lineage>
</organism>
<sequence length="221" mass="24960">MVFEGIPRDAVRFYGELEQDNSTEFWARQQQRYAVSVREPLTLLVEALAGEFGEPHVYRPQRDLRFSHDKRPYKDHQGAVVRVADGMGWYVEVGAGGLTTAGGVFRPAPDQVERLRRGVDDDHTGERLRGIVEVLAADGFDIGGEQLRTRPRGVAEDHPRLDLMRHKSLTARRRHGEPVWLCSVTTLDRVRADWRAMAPLVAWLTEHVGPSTATAASRSRR</sequence>
<dbReference type="RefSeq" id="WP_141789500.1">
    <property type="nucleotide sequence ID" value="NZ_BAAAKX010000012.1"/>
</dbReference>
<dbReference type="PANTHER" id="PTHR36452:SF1">
    <property type="entry name" value="DUF2461 DOMAIN-CONTAINING PROTEIN"/>
    <property type="match status" value="1"/>
</dbReference>
<protein>
    <submittedName>
        <fullName evidence="1">Uncharacterized protein (TIGR02453 family)</fullName>
    </submittedName>
</protein>
<dbReference type="PIRSF" id="PIRSF028451">
    <property type="entry name" value="UCP028451"/>
    <property type="match status" value="1"/>
</dbReference>
<accession>A0A542ZN39</accession>
<comment type="caution">
    <text evidence="1">The sequence shown here is derived from an EMBL/GenBank/DDBJ whole genome shotgun (WGS) entry which is preliminary data.</text>
</comment>
<name>A0A542ZN39_9MICO</name>
<evidence type="ECO:0000313" key="1">
    <source>
        <dbReference type="EMBL" id="TQL61763.1"/>
    </source>
</evidence>
<dbReference type="InterPro" id="IPR015996">
    <property type="entry name" value="UCP028451"/>
</dbReference>
<dbReference type="AlphaFoldDB" id="A0A542ZN39"/>
<reference evidence="1 2" key="1">
    <citation type="submission" date="2019-06" db="EMBL/GenBank/DDBJ databases">
        <title>Sequencing the genomes of 1000 actinobacteria strains.</title>
        <authorList>
            <person name="Klenk H.-P."/>
        </authorList>
    </citation>
    <scope>NUCLEOTIDE SEQUENCE [LARGE SCALE GENOMIC DNA]</scope>
    <source>
        <strain evidence="1 2">DSM 18082</strain>
    </source>
</reference>